<reference evidence="2" key="1">
    <citation type="journal article" date="2020" name="bioRxiv">
        <title>Integrative omics analysis of Pseudomonas aeruginosa virus PA5oct highlights the molecular complexity of jumbo phages.</title>
        <authorList>
            <person name="Lood C."/>
            <person name="Danis-Wlodarczyk K."/>
            <person name="Blasdel B.G."/>
            <person name="Jang H.B."/>
            <person name="Vandenheuvel D."/>
            <person name="Briers Y."/>
            <person name="Noben J.-P."/>
            <person name="van Noort V."/>
            <person name="Drulis-Kawa Z."/>
            <person name="Lavigne R."/>
        </authorList>
    </citation>
    <scope>NUCLEOTIDE SEQUENCE [LARGE SCALE GENOMIC DNA]</scope>
</reference>
<accession>A0A4Y5JUC5</accession>
<keyword evidence="2" id="KW-1185">Reference proteome</keyword>
<dbReference type="EMBL" id="MK797984">
    <property type="protein sequence ID" value="QCG76277.1"/>
    <property type="molecule type" value="Genomic_DNA"/>
</dbReference>
<protein>
    <submittedName>
        <fullName evidence="1">Uncharacterized protein</fullName>
    </submittedName>
</protein>
<name>A0A4Y5JUC5_9CAUD</name>
<evidence type="ECO:0000313" key="2">
    <source>
        <dbReference type="Proteomes" id="UP000316733"/>
    </source>
</evidence>
<gene>
    <name evidence="1" type="ORF">EST35_0404</name>
</gene>
<sequence>MNRCKEHLQYRTIKKHTLTCRKCKELSLQIKLFWLQQQAFSIRTDTSGIYIFDNKYNSIYVYSVAWYNTELYGKGTIILE</sequence>
<dbReference type="Proteomes" id="UP000316733">
    <property type="component" value="Segment"/>
</dbReference>
<evidence type="ECO:0000313" key="1">
    <source>
        <dbReference type="EMBL" id="QCG76277.1"/>
    </source>
</evidence>
<proteinExistence type="predicted"/>
<organism evidence="1 2">
    <name type="scientific">Pseudomonas phage vB_PaeM_PA5oct</name>
    <dbReference type="NCBI Taxonomy" id="2163605"/>
    <lineage>
        <taxon>Viruses</taxon>
        <taxon>Duplodnaviria</taxon>
        <taxon>Heunggongvirae</taxon>
        <taxon>Uroviricota</taxon>
        <taxon>Caudoviricetes</taxon>
        <taxon>Arenbergviridae</taxon>
        <taxon>Wroclawvirus</taxon>
        <taxon>Wroclawvirus PA5oct</taxon>
    </lineage>
</organism>